<evidence type="ECO:0000313" key="3">
    <source>
        <dbReference type="EMBL" id="CAE8711599.1"/>
    </source>
</evidence>
<dbReference type="InterPro" id="IPR002048">
    <property type="entry name" value="EF_hand_dom"/>
</dbReference>
<name>A0A813KXC2_POLGL</name>
<evidence type="ECO:0000313" key="4">
    <source>
        <dbReference type="Proteomes" id="UP000626109"/>
    </source>
</evidence>
<dbReference type="AlphaFoldDB" id="A0A813KXC2"/>
<gene>
    <name evidence="3" type="ORF">PGLA2088_LOCUS36559</name>
</gene>
<dbReference type="InterPro" id="IPR018247">
    <property type="entry name" value="EF_Hand_1_Ca_BS"/>
</dbReference>
<dbReference type="PROSITE" id="PS00018">
    <property type="entry name" value="EF_HAND_1"/>
    <property type="match status" value="1"/>
</dbReference>
<dbReference type="GO" id="GO:0005509">
    <property type="term" value="F:calcium ion binding"/>
    <property type="evidence" value="ECO:0007669"/>
    <property type="project" value="InterPro"/>
</dbReference>
<sequence>MENRAISEQEICDCGILLQEARRRLDGHDPEEIHKGLAALGRMLHESKNNVGELEYLHLSAKVRDVLVTWDLDNSGKVSVSELAMAAEAYKEKAGTVRRLKIVVVVLFFFLAALIAGMFGTTFLAVLLSKDMAVDHSSGTLKTTYGKDIKVASTIYELDSKGQLVKTSQGCSLGSELGQGDNNNTNSNNNCHRLNEDSAPIKVADAG</sequence>
<evidence type="ECO:0000256" key="1">
    <source>
        <dbReference type="SAM" id="Phobius"/>
    </source>
</evidence>
<protein>
    <recommendedName>
        <fullName evidence="2">EF-hand domain-containing protein</fullName>
    </recommendedName>
</protein>
<keyword evidence="1" id="KW-0472">Membrane</keyword>
<organism evidence="3 4">
    <name type="scientific">Polarella glacialis</name>
    <name type="common">Dinoflagellate</name>
    <dbReference type="NCBI Taxonomy" id="89957"/>
    <lineage>
        <taxon>Eukaryota</taxon>
        <taxon>Sar</taxon>
        <taxon>Alveolata</taxon>
        <taxon>Dinophyceae</taxon>
        <taxon>Suessiales</taxon>
        <taxon>Suessiaceae</taxon>
        <taxon>Polarella</taxon>
    </lineage>
</organism>
<feature type="transmembrane region" description="Helical" evidence="1">
    <location>
        <begin position="102"/>
        <end position="128"/>
    </location>
</feature>
<keyword evidence="1" id="KW-1133">Transmembrane helix</keyword>
<comment type="caution">
    <text evidence="3">The sequence shown here is derived from an EMBL/GenBank/DDBJ whole genome shotgun (WGS) entry which is preliminary data.</text>
</comment>
<dbReference type="EMBL" id="CAJNNW010032182">
    <property type="protein sequence ID" value="CAE8711599.1"/>
    <property type="molecule type" value="Genomic_DNA"/>
</dbReference>
<dbReference type="Proteomes" id="UP000626109">
    <property type="component" value="Unassembled WGS sequence"/>
</dbReference>
<dbReference type="PROSITE" id="PS50222">
    <property type="entry name" value="EF_HAND_2"/>
    <property type="match status" value="1"/>
</dbReference>
<proteinExistence type="predicted"/>
<feature type="domain" description="EF-hand" evidence="2">
    <location>
        <begin position="58"/>
        <end position="93"/>
    </location>
</feature>
<accession>A0A813KXC2</accession>
<keyword evidence="1" id="KW-0812">Transmembrane</keyword>
<evidence type="ECO:0000259" key="2">
    <source>
        <dbReference type="PROSITE" id="PS50222"/>
    </source>
</evidence>
<reference evidence="3" key="1">
    <citation type="submission" date="2021-02" db="EMBL/GenBank/DDBJ databases">
        <authorList>
            <person name="Dougan E. K."/>
            <person name="Rhodes N."/>
            <person name="Thang M."/>
            <person name="Chan C."/>
        </authorList>
    </citation>
    <scope>NUCLEOTIDE SEQUENCE</scope>
</reference>